<accession>A0A2U1KK13</accession>
<dbReference type="Proteomes" id="UP000245207">
    <property type="component" value="Unassembled WGS sequence"/>
</dbReference>
<dbReference type="STRING" id="35608.A0A2U1KK13"/>
<dbReference type="EMBL" id="PKPP01017229">
    <property type="protein sequence ID" value="PWA37107.1"/>
    <property type="molecule type" value="Genomic_DNA"/>
</dbReference>
<reference evidence="1 2" key="1">
    <citation type="journal article" date="2018" name="Mol. Plant">
        <title>The genome of Artemisia annua provides insight into the evolution of Asteraceae family and artemisinin biosynthesis.</title>
        <authorList>
            <person name="Shen Q."/>
            <person name="Zhang L."/>
            <person name="Liao Z."/>
            <person name="Wang S."/>
            <person name="Yan T."/>
            <person name="Shi P."/>
            <person name="Liu M."/>
            <person name="Fu X."/>
            <person name="Pan Q."/>
            <person name="Wang Y."/>
            <person name="Lv Z."/>
            <person name="Lu X."/>
            <person name="Zhang F."/>
            <person name="Jiang W."/>
            <person name="Ma Y."/>
            <person name="Chen M."/>
            <person name="Hao X."/>
            <person name="Li L."/>
            <person name="Tang Y."/>
            <person name="Lv G."/>
            <person name="Zhou Y."/>
            <person name="Sun X."/>
            <person name="Brodelius P.E."/>
            <person name="Rose J.K.C."/>
            <person name="Tang K."/>
        </authorList>
    </citation>
    <scope>NUCLEOTIDE SEQUENCE [LARGE SCALE GENOMIC DNA]</scope>
    <source>
        <strain evidence="2">cv. Huhao1</strain>
        <tissue evidence="1">Leaf</tissue>
    </source>
</reference>
<evidence type="ECO:0000313" key="1">
    <source>
        <dbReference type="EMBL" id="PWA37107.1"/>
    </source>
</evidence>
<sequence>MGFIIEACRTLGIANAFVSAALMNPHPVPPSSHLHNMFIKCRKIGFGFDGFLCFVDVHSIISIVRQYGYTSKDNFRVMEKDILLSCAKDVDLFNHTYHLSNHGDFLSPSLAASKCLYYLPVCALAGGWSRKRISQKELWNHYQQMNEGEVERCKSCELVYHKACFKKMTTCPCGVNLGPRSMRNPNASMNEVRVAPNNLLLDTESKSSIGFLTGLLSKASTAKFWVTKDNDTIISMGSLPSSSL</sequence>
<proteinExistence type="predicted"/>
<dbReference type="AlphaFoldDB" id="A0A2U1KK13"/>
<comment type="caution">
    <text evidence="1">The sequence shown here is derived from an EMBL/GenBank/DDBJ whole genome shotgun (WGS) entry which is preliminary data.</text>
</comment>
<organism evidence="1 2">
    <name type="scientific">Artemisia annua</name>
    <name type="common">Sweet wormwood</name>
    <dbReference type="NCBI Taxonomy" id="35608"/>
    <lineage>
        <taxon>Eukaryota</taxon>
        <taxon>Viridiplantae</taxon>
        <taxon>Streptophyta</taxon>
        <taxon>Embryophyta</taxon>
        <taxon>Tracheophyta</taxon>
        <taxon>Spermatophyta</taxon>
        <taxon>Magnoliopsida</taxon>
        <taxon>eudicotyledons</taxon>
        <taxon>Gunneridae</taxon>
        <taxon>Pentapetalae</taxon>
        <taxon>asterids</taxon>
        <taxon>campanulids</taxon>
        <taxon>Asterales</taxon>
        <taxon>Asteraceae</taxon>
        <taxon>Asteroideae</taxon>
        <taxon>Anthemideae</taxon>
        <taxon>Artemisiinae</taxon>
        <taxon>Artemisia</taxon>
    </lineage>
</organism>
<name>A0A2U1KK13_ARTAN</name>
<gene>
    <name evidence="1" type="ORF">CTI12_AA593730</name>
</gene>
<protein>
    <submittedName>
        <fullName evidence="1">Phox domain, Multihem cytochrome</fullName>
    </submittedName>
</protein>
<evidence type="ECO:0000313" key="2">
    <source>
        <dbReference type="Proteomes" id="UP000245207"/>
    </source>
</evidence>
<dbReference type="OrthoDB" id="1918044at2759"/>
<keyword evidence="2" id="KW-1185">Reference proteome</keyword>